<reference evidence="1 2" key="1">
    <citation type="submission" date="2020-12" db="EMBL/GenBank/DDBJ databases">
        <title>Oil enriched cultivation method for isolating marine PHA-producing bacteria.</title>
        <authorList>
            <person name="Zheng W."/>
            <person name="Yu S."/>
            <person name="Huang Y."/>
        </authorList>
    </citation>
    <scope>NUCLEOTIDE SEQUENCE [LARGE SCALE GENOMIC DNA]</scope>
    <source>
        <strain evidence="1 2">SY-2-6</strain>
    </source>
</reference>
<dbReference type="Proteomes" id="UP000663970">
    <property type="component" value="Unassembled WGS sequence"/>
</dbReference>
<dbReference type="EMBL" id="JAEKJY010000002">
    <property type="protein sequence ID" value="MBN8235107.1"/>
    <property type="molecule type" value="Genomic_DNA"/>
</dbReference>
<protein>
    <submittedName>
        <fullName evidence="1">Uncharacterized protein</fullName>
    </submittedName>
</protein>
<gene>
    <name evidence="1" type="ORF">JF544_07580</name>
</gene>
<accession>A0ABS3DUV8</accession>
<organism evidence="1 2">
    <name type="scientific">Halobacillus kuroshimensis</name>
    <dbReference type="NCBI Taxonomy" id="302481"/>
    <lineage>
        <taxon>Bacteria</taxon>
        <taxon>Bacillati</taxon>
        <taxon>Bacillota</taxon>
        <taxon>Bacilli</taxon>
        <taxon>Bacillales</taxon>
        <taxon>Bacillaceae</taxon>
        <taxon>Halobacillus</taxon>
    </lineage>
</organism>
<dbReference type="RefSeq" id="WP_027954832.1">
    <property type="nucleotide sequence ID" value="NZ_JAEKJY010000002.1"/>
</dbReference>
<name>A0ABS3DUV8_9BACI</name>
<proteinExistence type="predicted"/>
<sequence>MYRGGLFFSGLMIKYEKYYKILLLDLGLSGKEHEFVQDAQEVVQDIQRKLETAASDQEKCALFYSALRKRLVDIYGGNGSTPV</sequence>
<comment type="caution">
    <text evidence="1">The sequence shown here is derived from an EMBL/GenBank/DDBJ whole genome shotgun (WGS) entry which is preliminary data.</text>
</comment>
<keyword evidence="2" id="KW-1185">Reference proteome</keyword>
<evidence type="ECO:0000313" key="2">
    <source>
        <dbReference type="Proteomes" id="UP000663970"/>
    </source>
</evidence>
<evidence type="ECO:0000313" key="1">
    <source>
        <dbReference type="EMBL" id="MBN8235107.1"/>
    </source>
</evidence>